<comment type="caution">
    <text evidence="2">The sequence shown here is derived from an EMBL/GenBank/DDBJ whole genome shotgun (WGS) entry which is preliminary data.</text>
</comment>
<dbReference type="GO" id="GO:0019262">
    <property type="term" value="P:N-acetylneuraminate catabolic process"/>
    <property type="evidence" value="ECO:0007669"/>
    <property type="project" value="TreeGrafter"/>
</dbReference>
<dbReference type="PANTHER" id="PTHR11280">
    <property type="entry name" value="GLUCOSAMINE-6-PHOSPHATE ISOMERASE"/>
    <property type="match status" value="1"/>
</dbReference>
<dbReference type="OrthoDB" id="9791139at2"/>
<keyword evidence="3" id="KW-1185">Reference proteome</keyword>
<proteinExistence type="predicted"/>
<evidence type="ECO:0000259" key="1">
    <source>
        <dbReference type="Pfam" id="PF01182"/>
    </source>
</evidence>
<reference evidence="2 3" key="1">
    <citation type="submission" date="2019-06" db="EMBL/GenBank/DDBJ databases">
        <title>The draft genome of Rhizobium smilacinae PTYR-5.</title>
        <authorList>
            <person name="Liu L."/>
            <person name="Li L."/>
            <person name="Zhang X."/>
        </authorList>
    </citation>
    <scope>NUCLEOTIDE SEQUENCE [LARGE SCALE GENOMIC DNA]</scope>
    <source>
        <strain evidence="2 3">PTYR-5</strain>
    </source>
</reference>
<dbReference type="Gene3D" id="3.40.50.1360">
    <property type="match status" value="1"/>
</dbReference>
<organism evidence="2 3">
    <name type="scientific">Aliirhizobium smilacinae</name>
    <dbReference type="NCBI Taxonomy" id="1395944"/>
    <lineage>
        <taxon>Bacteria</taxon>
        <taxon>Pseudomonadati</taxon>
        <taxon>Pseudomonadota</taxon>
        <taxon>Alphaproteobacteria</taxon>
        <taxon>Hyphomicrobiales</taxon>
        <taxon>Rhizobiaceae</taxon>
        <taxon>Aliirhizobium</taxon>
    </lineage>
</organism>
<dbReference type="SUPFAM" id="SSF100950">
    <property type="entry name" value="NagB/RpiA/CoA transferase-like"/>
    <property type="match status" value="1"/>
</dbReference>
<dbReference type="EMBL" id="VDMN01000002">
    <property type="protein sequence ID" value="TNM63557.1"/>
    <property type="molecule type" value="Genomic_DNA"/>
</dbReference>
<dbReference type="GO" id="GO:0004342">
    <property type="term" value="F:glucosamine-6-phosphate deaminase activity"/>
    <property type="evidence" value="ECO:0007669"/>
    <property type="project" value="InterPro"/>
</dbReference>
<dbReference type="InterPro" id="IPR006148">
    <property type="entry name" value="Glc/Gal-6P_isomerase"/>
</dbReference>
<gene>
    <name evidence="2" type="ORF">FHP24_12180</name>
</gene>
<dbReference type="GO" id="GO:0042802">
    <property type="term" value="F:identical protein binding"/>
    <property type="evidence" value="ECO:0007669"/>
    <property type="project" value="TreeGrafter"/>
</dbReference>
<protein>
    <recommendedName>
        <fullName evidence="1">Glucosamine/galactosamine-6-phosphate isomerase domain-containing protein</fullName>
    </recommendedName>
</protein>
<dbReference type="PANTHER" id="PTHR11280:SF6">
    <property type="entry name" value="GLUCOSAMINE-6-PHOSPHATE ISOMERASE NAGB"/>
    <property type="match status" value="1"/>
</dbReference>
<dbReference type="InterPro" id="IPR004547">
    <property type="entry name" value="Glucosamine6P_isomerase"/>
</dbReference>
<sequence>MRHLKYDQLRVEVASTDEELGEAAAADLASIIREELSKKSEIAIIMALGASQATFFKAIMARTDIEWSKITVLHVDTYMGVAEERPESGASRMRVNLLDHVKPKAFYPMRGDHEPVEEELARYTKLYNELDPVLCVMGIGNSGHLAFNDPPADFDTKDIIRVVILDEATRKQIDSRGYFKTFDDVPHYGLSLTMHALLKPSRALVLVHEPEKGNIVKKILEGPITFMCPATILRNAPHAIVYTNETIAEKLEPAAG</sequence>
<name>A0A5C4XJN8_9HYPH</name>
<dbReference type="GO" id="GO:0006046">
    <property type="term" value="P:N-acetylglucosamine catabolic process"/>
    <property type="evidence" value="ECO:0007669"/>
    <property type="project" value="TreeGrafter"/>
</dbReference>
<dbReference type="RefSeq" id="WP_139676465.1">
    <property type="nucleotide sequence ID" value="NZ_VDMN01000002.1"/>
</dbReference>
<dbReference type="InterPro" id="IPR037171">
    <property type="entry name" value="NagB/RpiA_transferase-like"/>
</dbReference>
<dbReference type="Pfam" id="PF01182">
    <property type="entry name" value="Glucosamine_iso"/>
    <property type="match status" value="1"/>
</dbReference>
<evidence type="ECO:0000313" key="2">
    <source>
        <dbReference type="EMBL" id="TNM63557.1"/>
    </source>
</evidence>
<feature type="domain" description="Glucosamine/galactosamine-6-phosphate isomerase" evidence="1">
    <location>
        <begin position="16"/>
        <end position="234"/>
    </location>
</feature>
<dbReference type="Proteomes" id="UP000311605">
    <property type="component" value="Unassembled WGS sequence"/>
</dbReference>
<evidence type="ECO:0000313" key="3">
    <source>
        <dbReference type="Proteomes" id="UP000311605"/>
    </source>
</evidence>
<dbReference type="GO" id="GO:0005975">
    <property type="term" value="P:carbohydrate metabolic process"/>
    <property type="evidence" value="ECO:0007669"/>
    <property type="project" value="InterPro"/>
</dbReference>
<dbReference type="GO" id="GO:0005737">
    <property type="term" value="C:cytoplasm"/>
    <property type="evidence" value="ECO:0007669"/>
    <property type="project" value="TreeGrafter"/>
</dbReference>
<dbReference type="GO" id="GO:0006043">
    <property type="term" value="P:glucosamine catabolic process"/>
    <property type="evidence" value="ECO:0007669"/>
    <property type="project" value="TreeGrafter"/>
</dbReference>
<accession>A0A5C4XJN8</accession>
<dbReference type="AlphaFoldDB" id="A0A5C4XJN8"/>